<organism evidence="2 3">
    <name type="scientific">Ameca splendens</name>
    <dbReference type="NCBI Taxonomy" id="208324"/>
    <lineage>
        <taxon>Eukaryota</taxon>
        <taxon>Metazoa</taxon>
        <taxon>Chordata</taxon>
        <taxon>Craniata</taxon>
        <taxon>Vertebrata</taxon>
        <taxon>Euteleostomi</taxon>
        <taxon>Actinopterygii</taxon>
        <taxon>Neopterygii</taxon>
        <taxon>Teleostei</taxon>
        <taxon>Neoteleostei</taxon>
        <taxon>Acanthomorphata</taxon>
        <taxon>Ovalentaria</taxon>
        <taxon>Atherinomorphae</taxon>
        <taxon>Cyprinodontiformes</taxon>
        <taxon>Goodeidae</taxon>
        <taxon>Ameca</taxon>
    </lineage>
</organism>
<evidence type="ECO:0000313" key="3">
    <source>
        <dbReference type="Proteomes" id="UP001469553"/>
    </source>
</evidence>
<evidence type="ECO:0000256" key="1">
    <source>
        <dbReference type="SAM" id="MobiDB-lite"/>
    </source>
</evidence>
<reference evidence="2 3" key="1">
    <citation type="submission" date="2021-06" db="EMBL/GenBank/DDBJ databases">
        <authorList>
            <person name="Palmer J.M."/>
        </authorList>
    </citation>
    <scope>NUCLEOTIDE SEQUENCE [LARGE SCALE GENOMIC DNA]</scope>
    <source>
        <strain evidence="2 3">AS_MEX2019</strain>
        <tissue evidence="2">Muscle</tissue>
    </source>
</reference>
<dbReference type="InterPro" id="IPR036397">
    <property type="entry name" value="RNaseH_sf"/>
</dbReference>
<proteinExistence type="predicted"/>
<accession>A0ABV0YJ71</accession>
<name>A0ABV0YJ71_9TELE</name>
<comment type="caution">
    <text evidence="2">The sequence shown here is derived from an EMBL/GenBank/DDBJ whole genome shotgun (WGS) entry which is preliminary data.</text>
</comment>
<protein>
    <recommendedName>
        <fullName evidence="4">Tc1-like transposase DDE domain-containing protein</fullName>
    </recommendedName>
</protein>
<dbReference type="Gene3D" id="3.30.420.10">
    <property type="entry name" value="Ribonuclease H-like superfamily/Ribonuclease H"/>
    <property type="match status" value="1"/>
</dbReference>
<dbReference type="Proteomes" id="UP001469553">
    <property type="component" value="Unassembled WGS sequence"/>
</dbReference>
<evidence type="ECO:0008006" key="4">
    <source>
        <dbReference type="Google" id="ProtNLM"/>
    </source>
</evidence>
<feature type="compositionally biased region" description="Gly residues" evidence="1">
    <location>
        <begin position="80"/>
        <end position="91"/>
    </location>
</feature>
<keyword evidence="3" id="KW-1185">Reference proteome</keyword>
<gene>
    <name evidence="2" type="ORF">AMECASPLE_038093</name>
</gene>
<sequence length="107" mass="11502">MIWGCCRWSGLGSATVCVQRMRSADYLNKPNDQIIPSMDLFFPDGTGIFQDGNASIHRAPNVKEGFRDHETSFSPVDWPPGGGVKGGGLGVTGPPCNRIGSPRCPPR</sequence>
<evidence type="ECO:0000313" key="2">
    <source>
        <dbReference type="EMBL" id="MEQ2293892.1"/>
    </source>
</evidence>
<feature type="region of interest" description="Disordered" evidence="1">
    <location>
        <begin position="63"/>
        <end position="107"/>
    </location>
</feature>
<dbReference type="EMBL" id="JAHRIP010035020">
    <property type="protein sequence ID" value="MEQ2293892.1"/>
    <property type="molecule type" value="Genomic_DNA"/>
</dbReference>